<keyword evidence="2" id="KW-1185">Reference proteome</keyword>
<dbReference type="EMBL" id="CP108057">
    <property type="protein sequence ID" value="WUO50152.1"/>
    <property type="molecule type" value="Genomic_DNA"/>
</dbReference>
<accession>A0ABZ1RTH8</accession>
<name>A0ABZ1RTH8_9ACTN</name>
<evidence type="ECO:0000313" key="2">
    <source>
        <dbReference type="Proteomes" id="UP001432075"/>
    </source>
</evidence>
<gene>
    <name evidence="1" type="ORF">OHU17_32345</name>
</gene>
<protein>
    <submittedName>
        <fullName evidence="1">Uncharacterized protein</fullName>
    </submittedName>
</protein>
<dbReference type="Proteomes" id="UP001432075">
    <property type="component" value="Chromosome"/>
</dbReference>
<evidence type="ECO:0000313" key="1">
    <source>
        <dbReference type="EMBL" id="WUO50152.1"/>
    </source>
</evidence>
<organism evidence="1 2">
    <name type="scientific">Streptomyces goshikiensis</name>
    <dbReference type="NCBI Taxonomy" id="1942"/>
    <lineage>
        <taxon>Bacteria</taxon>
        <taxon>Bacillati</taxon>
        <taxon>Actinomycetota</taxon>
        <taxon>Actinomycetes</taxon>
        <taxon>Kitasatosporales</taxon>
        <taxon>Streptomycetaceae</taxon>
        <taxon>Streptomyces</taxon>
    </lineage>
</organism>
<dbReference type="RefSeq" id="WP_143196225.1">
    <property type="nucleotide sequence ID" value="NZ_BMVE01000010.1"/>
</dbReference>
<sequence>MVKMPAHWLATVFLLLRRSASGEVQALAAELRPFTEQPGQRVQVPRAVVRRTELALHGELERSPRRSEEVRHLIRARSGGW</sequence>
<proteinExistence type="predicted"/>
<reference evidence="1" key="1">
    <citation type="submission" date="2022-10" db="EMBL/GenBank/DDBJ databases">
        <title>The complete genomes of actinobacterial strains from the NBC collection.</title>
        <authorList>
            <person name="Joergensen T.S."/>
            <person name="Alvarez Arevalo M."/>
            <person name="Sterndorff E.B."/>
            <person name="Faurdal D."/>
            <person name="Vuksanovic O."/>
            <person name="Mourched A.-S."/>
            <person name="Charusanti P."/>
            <person name="Shaw S."/>
            <person name="Blin K."/>
            <person name="Weber T."/>
        </authorList>
    </citation>
    <scope>NUCLEOTIDE SEQUENCE</scope>
    <source>
        <strain evidence="1">NBC_00283</strain>
    </source>
</reference>